<protein>
    <recommendedName>
        <fullName evidence="8">Protein kinase domain-containing protein</fullName>
    </recommendedName>
</protein>
<keyword evidence="5" id="KW-0418">Kinase</keyword>
<evidence type="ECO:0000259" key="8">
    <source>
        <dbReference type="PROSITE" id="PS50011"/>
    </source>
</evidence>
<keyword evidence="10" id="KW-1185">Reference proteome</keyword>
<reference evidence="9" key="1">
    <citation type="submission" date="2022-07" db="EMBL/GenBank/DDBJ databases">
        <title>Phylogenomic reconstructions and comparative analyses of Kickxellomycotina fungi.</title>
        <authorList>
            <person name="Reynolds N.K."/>
            <person name="Stajich J.E."/>
            <person name="Barry K."/>
            <person name="Grigoriev I.V."/>
            <person name="Crous P."/>
            <person name="Smith M.E."/>
        </authorList>
    </citation>
    <scope>NUCLEOTIDE SEQUENCE</scope>
    <source>
        <strain evidence="9">BCRC 34297</strain>
    </source>
</reference>
<dbReference type="GO" id="GO:0005634">
    <property type="term" value="C:nucleus"/>
    <property type="evidence" value="ECO:0007669"/>
    <property type="project" value="UniProtKB-SubCell"/>
</dbReference>
<evidence type="ECO:0000256" key="2">
    <source>
        <dbReference type="ARBA" id="ARBA00022527"/>
    </source>
</evidence>
<name>A0A9W8GTA7_9FUNG</name>
<dbReference type="InterPro" id="IPR000719">
    <property type="entry name" value="Prot_kinase_dom"/>
</dbReference>
<keyword evidence="7" id="KW-0539">Nucleus</keyword>
<evidence type="ECO:0000256" key="5">
    <source>
        <dbReference type="ARBA" id="ARBA00022777"/>
    </source>
</evidence>
<keyword evidence="2" id="KW-0723">Serine/threonine-protein kinase</keyword>
<dbReference type="EMBL" id="JANBUH010000786">
    <property type="protein sequence ID" value="KAJ2749446.1"/>
    <property type="molecule type" value="Genomic_DNA"/>
</dbReference>
<evidence type="ECO:0000313" key="10">
    <source>
        <dbReference type="Proteomes" id="UP001140011"/>
    </source>
</evidence>
<dbReference type="Proteomes" id="UP001140011">
    <property type="component" value="Unassembled WGS sequence"/>
</dbReference>
<comment type="subcellular location">
    <subcellularLocation>
        <location evidence="1">Nucleus</location>
    </subcellularLocation>
</comment>
<dbReference type="SUPFAM" id="SSF56112">
    <property type="entry name" value="Protein kinase-like (PK-like)"/>
    <property type="match status" value="1"/>
</dbReference>
<sequence length="220" mass="25098">MEFCECDLGTLLDNMRTPFSHSEVKSLLQQLLCGLEYCHSHYVVHRDLKLPNALVTRSGELKIADFGLARLYHKPTRPMTPQVATLWYRAPELIFGSTEYGPAIDLWSVGCIFGELLTHRPFMPGKSEQEQVDLIVDMIGAPTERIWPGFQQLPMAPLLRIAKDKRYNNLKLVVRDVSANTTLLLNALLTYDPRKRLTVQGALDHPYFYEMPTATRPVIK</sequence>
<feature type="domain" description="Protein kinase" evidence="8">
    <location>
        <begin position="1"/>
        <end position="208"/>
    </location>
</feature>
<comment type="caution">
    <text evidence="9">The sequence shown here is derived from an EMBL/GenBank/DDBJ whole genome shotgun (WGS) entry which is preliminary data.</text>
</comment>
<keyword evidence="3" id="KW-0808">Transferase</keyword>
<dbReference type="Gene3D" id="1.10.510.10">
    <property type="entry name" value="Transferase(Phosphotransferase) domain 1"/>
    <property type="match status" value="1"/>
</dbReference>
<proteinExistence type="predicted"/>
<evidence type="ECO:0000256" key="6">
    <source>
        <dbReference type="ARBA" id="ARBA00022840"/>
    </source>
</evidence>
<evidence type="ECO:0000313" key="9">
    <source>
        <dbReference type="EMBL" id="KAJ2749446.1"/>
    </source>
</evidence>
<organism evidence="9 10">
    <name type="scientific">Coemansia pectinata</name>
    <dbReference type="NCBI Taxonomy" id="1052879"/>
    <lineage>
        <taxon>Eukaryota</taxon>
        <taxon>Fungi</taxon>
        <taxon>Fungi incertae sedis</taxon>
        <taxon>Zoopagomycota</taxon>
        <taxon>Kickxellomycotina</taxon>
        <taxon>Kickxellomycetes</taxon>
        <taxon>Kickxellales</taxon>
        <taxon>Kickxellaceae</taxon>
        <taxon>Coemansia</taxon>
    </lineage>
</organism>
<evidence type="ECO:0000256" key="7">
    <source>
        <dbReference type="ARBA" id="ARBA00023242"/>
    </source>
</evidence>
<dbReference type="GO" id="GO:0005524">
    <property type="term" value="F:ATP binding"/>
    <property type="evidence" value="ECO:0007669"/>
    <property type="project" value="UniProtKB-KW"/>
</dbReference>
<evidence type="ECO:0000256" key="1">
    <source>
        <dbReference type="ARBA" id="ARBA00004123"/>
    </source>
</evidence>
<evidence type="ECO:0000256" key="3">
    <source>
        <dbReference type="ARBA" id="ARBA00022679"/>
    </source>
</evidence>
<dbReference type="PANTHER" id="PTHR24056:SF508">
    <property type="entry name" value="CYCLIN-DEPENDENT KINASE 10"/>
    <property type="match status" value="1"/>
</dbReference>
<dbReference type="GO" id="GO:0007346">
    <property type="term" value="P:regulation of mitotic cell cycle"/>
    <property type="evidence" value="ECO:0007669"/>
    <property type="project" value="TreeGrafter"/>
</dbReference>
<keyword evidence="4" id="KW-0547">Nucleotide-binding</keyword>
<dbReference type="Pfam" id="PF00069">
    <property type="entry name" value="Pkinase"/>
    <property type="match status" value="1"/>
</dbReference>
<dbReference type="InterPro" id="IPR050108">
    <property type="entry name" value="CDK"/>
</dbReference>
<dbReference type="InterPro" id="IPR011009">
    <property type="entry name" value="Kinase-like_dom_sf"/>
</dbReference>
<accession>A0A9W8GTA7</accession>
<dbReference type="SMART" id="SM00220">
    <property type="entry name" value="S_TKc"/>
    <property type="match status" value="1"/>
</dbReference>
<dbReference type="FunFam" id="1.10.510.10:FF:000624">
    <property type="entry name" value="Mitogen-activated protein kinase"/>
    <property type="match status" value="1"/>
</dbReference>
<dbReference type="AlphaFoldDB" id="A0A9W8GTA7"/>
<dbReference type="PANTHER" id="PTHR24056">
    <property type="entry name" value="CELL DIVISION PROTEIN KINASE"/>
    <property type="match status" value="1"/>
</dbReference>
<gene>
    <name evidence="9" type="ORF">GGI19_005657</name>
</gene>
<dbReference type="OrthoDB" id="1732493at2759"/>
<dbReference type="PROSITE" id="PS50011">
    <property type="entry name" value="PROTEIN_KINASE_DOM"/>
    <property type="match status" value="1"/>
</dbReference>
<keyword evidence="6" id="KW-0067">ATP-binding</keyword>
<dbReference type="GO" id="GO:0004674">
    <property type="term" value="F:protein serine/threonine kinase activity"/>
    <property type="evidence" value="ECO:0007669"/>
    <property type="project" value="UniProtKB-KW"/>
</dbReference>
<evidence type="ECO:0000256" key="4">
    <source>
        <dbReference type="ARBA" id="ARBA00022741"/>
    </source>
</evidence>